<accession>A0A3S0KT76</accession>
<evidence type="ECO:0000313" key="1">
    <source>
        <dbReference type="EMBL" id="RTR37239.1"/>
    </source>
</evidence>
<protein>
    <submittedName>
        <fullName evidence="1">Uncharacterized protein</fullName>
    </submittedName>
</protein>
<dbReference type="EMBL" id="RXNU01000014">
    <property type="protein sequence ID" value="RTR37239.1"/>
    <property type="molecule type" value="Genomic_DNA"/>
</dbReference>
<keyword evidence="2" id="KW-1185">Reference proteome</keyword>
<dbReference type="OrthoDB" id="6088058at2"/>
<reference evidence="1 2" key="1">
    <citation type="submission" date="2018-12" db="EMBL/GenBank/DDBJ databases">
        <authorList>
            <person name="Yu L."/>
        </authorList>
    </citation>
    <scope>NUCLEOTIDE SEQUENCE [LARGE SCALE GENOMIC DNA]</scope>
    <source>
        <strain evidence="1 2">HAW-EB2</strain>
    </source>
</reference>
<dbReference type="RefSeq" id="WP_126507018.1">
    <property type="nucleotide sequence ID" value="NZ_RXNU01000014.1"/>
</dbReference>
<name>A0A3S0KT76_9GAMM</name>
<sequence length="66" mass="7267">MAKIAECLDEAVYLVIIESVSGHTLKHLFAGWGLLIYLVDVEKAAAQLDMIKKADRRAAGKIDKKP</sequence>
<dbReference type="Proteomes" id="UP000267448">
    <property type="component" value="Unassembled WGS sequence"/>
</dbReference>
<gene>
    <name evidence="1" type="ORF">EKG38_20110</name>
</gene>
<organism evidence="1 2">
    <name type="scientific">Shewanella canadensis</name>
    <dbReference type="NCBI Taxonomy" id="271096"/>
    <lineage>
        <taxon>Bacteria</taxon>
        <taxon>Pseudomonadati</taxon>
        <taxon>Pseudomonadota</taxon>
        <taxon>Gammaproteobacteria</taxon>
        <taxon>Alteromonadales</taxon>
        <taxon>Shewanellaceae</taxon>
        <taxon>Shewanella</taxon>
    </lineage>
</organism>
<comment type="caution">
    <text evidence="1">The sequence shown here is derived from an EMBL/GenBank/DDBJ whole genome shotgun (WGS) entry which is preliminary data.</text>
</comment>
<proteinExistence type="predicted"/>
<dbReference type="AlphaFoldDB" id="A0A3S0KT76"/>
<evidence type="ECO:0000313" key="2">
    <source>
        <dbReference type="Proteomes" id="UP000267448"/>
    </source>
</evidence>